<dbReference type="PANTHER" id="PTHR13696:SF52">
    <property type="entry name" value="PARA FAMILY PROTEIN CT_582"/>
    <property type="match status" value="1"/>
</dbReference>
<dbReference type="SUPFAM" id="SSF52540">
    <property type="entry name" value="P-loop containing nucleoside triphosphate hydrolases"/>
    <property type="match status" value="1"/>
</dbReference>
<dbReference type="FunFam" id="3.40.50.300:FF:000285">
    <property type="entry name" value="Sporulation initiation inhibitor Soj"/>
    <property type="match status" value="1"/>
</dbReference>
<organism evidence="2">
    <name type="scientific">Candidatus Atribacter allofermentans</name>
    <dbReference type="NCBI Taxonomy" id="1852833"/>
    <lineage>
        <taxon>Bacteria</taxon>
        <taxon>Pseudomonadati</taxon>
        <taxon>Atribacterota</taxon>
        <taxon>Atribacteria</taxon>
        <taxon>Atribacterales</taxon>
        <taxon>Atribacteraceae</taxon>
        <taxon>Atribacter</taxon>
    </lineage>
</organism>
<reference evidence="2" key="1">
    <citation type="submission" date="2017-02" db="EMBL/GenBank/DDBJ databases">
        <title>Delving into the versatile metabolic prowess of the omnipresent phylum Bacteroidetes.</title>
        <authorList>
            <person name="Nobu M.K."/>
            <person name="Mei R."/>
            <person name="Narihiro T."/>
            <person name="Kuroda K."/>
            <person name="Liu W.-T."/>
        </authorList>
    </citation>
    <scope>NUCLEOTIDE SEQUENCE</scope>
    <source>
        <strain evidence="2">ADurb.Bin276</strain>
    </source>
</reference>
<evidence type="ECO:0000313" key="2">
    <source>
        <dbReference type="EMBL" id="OQA56309.1"/>
    </source>
</evidence>
<protein>
    <submittedName>
        <fullName evidence="2">Sporulation initiation inhibitor protein Soj</fullName>
        <ecNumber evidence="2">3.6.-.-</ecNumber>
    </submittedName>
</protein>
<dbReference type="InterPro" id="IPR050678">
    <property type="entry name" value="DNA_Partitioning_ATPase"/>
</dbReference>
<keyword evidence="2" id="KW-0378">Hydrolase</keyword>
<dbReference type="AlphaFoldDB" id="A0A1V5SP33"/>
<proteinExistence type="predicted"/>
<sequence>MGKVIAIANQKGGVGKTTTSINLGSCLAQMGLKILLVDSDPQGNATSGLGVNRSVLKRCLYDLLIPTESEYSLNDVIQTSSISNLWLLPTTIRLAGAEVELVSVIGREFRLKETLKEVINDYDYILVDCPPSLGLLTINALCCASSMLIPIQCEYYALEGLGQLLNTLNAVKNLLNPQLEIFGVLLTMYDVRTNLSQQVAQEIQRVFGDKVFKTIIPRNVRLSEAPSFGQPVITYDRYSTGAEAYLNLAKEVLARDGKKKSW</sequence>
<comment type="caution">
    <text evidence="2">The sequence shown here is derived from an EMBL/GenBank/DDBJ whole genome shotgun (WGS) entry which is preliminary data.</text>
</comment>
<gene>
    <name evidence="2" type="primary">soj_2</name>
    <name evidence="2" type="ORF">BWY41_01530</name>
</gene>
<dbReference type="EC" id="3.6.-.-" evidence="2"/>
<name>A0A1V5SP33_9BACT</name>
<dbReference type="Gene3D" id="3.40.50.300">
    <property type="entry name" value="P-loop containing nucleotide triphosphate hydrolases"/>
    <property type="match status" value="1"/>
</dbReference>
<evidence type="ECO:0000259" key="1">
    <source>
        <dbReference type="Pfam" id="PF13614"/>
    </source>
</evidence>
<dbReference type="InterPro" id="IPR027417">
    <property type="entry name" value="P-loop_NTPase"/>
</dbReference>
<dbReference type="InterPro" id="IPR025669">
    <property type="entry name" value="AAA_dom"/>
</dbReference>
<feature type="domain" description="AAA" evidence="1">
    <location>
        <begin position="3"/>
        <end position="181"/>
    </location>
</feature>
<accession>A0A1V5SP33</accession>
<dbReference type="PANTHER" id="PTHR13696">
    <property type="entry name" value="P-LOOP CONTAINING NUCLEOSIDE TRIPHOSPHATE HYDROLASE"/>
    <property type="match status" value="1"/>
</dbReference>
<dbReference type="EMBL" id="MWBQ01000121">
    <property type="protein sequence ID" value="OQA56309.1"/>
    <property type="molecule type" value="Genomic_DNA"/>
</dbReference>
<dbReference type="Pfam" id="PF13614">
    <property type="entry name" value="AAA_31"/>
    <property type="match status" value="1"/>
</dbReference>
<dbReference type="PIRSF" id="PIRSF009320">
    <property type="entry name" value="Nuc_binding_HP_1000"/>
    <property type="match status" value="1"/>
</dbReference>
<dbReference type="GO" id="GO:0016787">
    <property type="term" value="F:hydrolase activity"/>
    <property type="evidence" value="ECO:0007669"/>
    <property type="project" value="UniProtKB-KW"/>
</dbReference>
<dbReference type="CDD" id="cd02042">
    <property type="entry name" value="ParAB_family"/>
    <property type="match status" value="1"/>
</dbReference>
<dbReference type="Proteomes" id="UP000485569">
    <property type="component" value="Unassembled WGS sequence"/>
</dbReference>